<dbReference type="Proteomes" id="UP000199051">
    <property type="component" value="Unassembled WGS sequence"/>
</dbReference>
<dbReference type="PANTHER" id="PTHR43201">
    <property type="entry name" value="ACYL-COA SYNTHETASE"/>
    <property type="match status" value="1"/>
</dbReference>
<dbReference type="Pfam" id="PF13193">
    <property type="entry name" value="AMP-binding_C"/>
    <property type="match status" value="1"/>
</dbReference>
<dbReference type="SUPFAM" id="SSF56801">
    <property type="entry name" value="Acetyl-CoA synthetase-like"/>
    <property type="match status" value="1"/>
</dbReference>
<evidence type="ECO:0000313" key="6">
    <source>
        <dbReference type="Proteomes" id="UP000199051"/>
    </source>
</evidence>
<feature type="domain" description="AMP-dependent synthetase/ligase" evidence="3">
    <location>
        <begin position="48"/>
        <end position="393"/>
    </location>
</feature>
<dbReference type="RefSeq" id="WP_092776385.1">
    <property type="nucleotide sequence ID" value="NZ_FOGI01000004.1"/>
</dbReference>
<dbReference type="STRING" id="155974.SAMN04487818_10481"/>
<dbReference type="PANTHER" id="PTHR43201:SF5">
    <property type="entry name" value="MEDIUM-CHAIN ACYL-COA LIGASE ACSF2, MITOCHONDRIAL"/>
    <property type="match status" value="1"/>
</dbReference>
<dbReference type="InterPro" id="IPR000873">
    <property type="entry name" value="AMP-dep_synth/lig_dom"/>
</dbReference>
<dbReference type="EMBL" id="FOGI01000004">
    <property type="protein sequence ID" value="SER55347.1"/>
    <property type="molecule type" value="Genomic_DNA"/>
</dbReference>
<protein>
    <submittedName>
        <fullName evidence="5">Acyl-CoA synthetase (AMP-forming)/AMP-acid ligase II</fullName>
    </submittedName>
</protein>
<dbReference type="Gene3D" id="3.30.300.30">
    <property type="match status" value="1"/>
</dbReference>
<evidence type="ECO:0000313" key="5">
    <source>
        <dbReference type="EMBL" id="SER55347.1"/>
    </source>
</evidence>
<evidence type="ECO:0000259" key="3">
    <source>
        <dbReference type="Pfam" id="PF00501"/>
    </source>
</evidence>
<sequence length="542" mass="57894">MTVKTTRAQLAADPDLGIGNVLSTLVRSGYGLDEPTLSFDTDVDGHPAWEALSLRQLEFAVAGRASVFHAKGIRPRDPVAVYVTDSADLVLNYLALSRIGAIPALVNKNLPGATAAVYITRVRPVAVLTDAPHRAALGDGVEGVELFIDVTELGNGDPAAAPPQFRHHADDPVVITHSSGTTGMPKAVVASHSSLFASVRHRLRLPRAQGVDRMLSALPANHAAIVIATSLALSNRSQLLCLSEQSGAKVLAAVDRWKPTCVLGFAATWPELVSQDLTAYDVASVQFWWNTGDCAHEAHIRRLISVGTRTVVTAQGVSQVTGSAFIDGLGSTEMGHSQFFITHTPDTDRYGRCIGKPHAFSDIAVLDDNGDKLPVGEVGQLGVRSPTLAPGYWNDSVTTYRSRLAGYFLTGDLAYRDAEGYYYHVDRAVDAIDLGEGKRLYTAQSEERVLATNPDVLDCTVVAVKDDSGQVVSAVLLTLNAGADTSVDRTEAVKAALPEYVAATIREVVVVNEDDIPRGATGKVRKVVLRQQHVDKLRAVTA</sequence>
<dbReference type="PROSITE" id="PS00455">
    <property type="entry name" value="AMP_BINDING"/>
    <property type="match status" value="1"/>
</dbReference>
<comment type="similarity">
    <text evidence="1">Belongs to the ATP-dependent AMP-binding enzyme family.</text>
</comment>
<name>A0A1H9Q4F3_9PSEU</name>
<accession>A0A1H9Q4F3</accession>
<dbReference type="Pfam" id="PF00501">
    <property type="entry name" value="AMP-binding"/>
    <property type="match status" value="1"/>
</dbReference>
<dbReference type="CDD" id="cd04433">
    <property type="entry name" value="AFD_class_I"/>
    <property type="match status" value="1"/>
</dbReference>
<keyword evidence="2 5" id="KW-0436">Ligase</keyword>
<evidence type="ECO:0000259" key="4">
    <source>
        <dbReference type="Pfam" id="PF13193"/>
    </source>
</evidence>
<dbReference type="AlphaFoldDB" id="A0A1H9Q4F3"/>
<dbReference type="Gene3D" id="3.40.50.12780">
    <property type="entry name" value="N-terminal domain of ligase-like"/>
    <property type="match status" value="1"/>
</dbReference>
<dbReference type="GO" id="GO:0006631">
    <property type="term" value="P:fatty acid metabolic process"/>
    <property type="evidence" value="ECO:0007669"/>
    <property type="project" value="TreeGrafter"/>
</dbReference>
<gene>
    <name evidence="5" type="ORF">SAMN04487818_10481</name>
</gene>
<keyword evidence="6" id="KW-1185">Reference proteome</keyword>
<evidence type="ECO:0000256" key="2">
    <source>
        <dbReference type="ARBA" id="ARBA00022598"/>
    </source>
</evidence>
<dbReference type="GO" id="GO:0031956">
    <property type="term" value="F:medium-chain fatty acid-CoA ligase activity"/>
    <property type="evidence" value="ECO:0007669"/>
    <property type="project" value="TreeGrafter"/>
</dbReference>
<dbReference type="InterPro" id="IPR020845">
    <property type="entry name" value="AMP-binding_CS"/>
</dbReference>
<organism evidence="5 6">
    <name type="scientific">Actinokineospora terrae</name>
    <dbReference type="NCBI Taxonomy" id="155974"/>
    <lineage>
        <taxon>Bacteria</taxon>
        <taxon>Bacillati</taxon>
        <taxon>Actinomycetota</taxon>
        <taxon>Actinomycetes</taxon>
        <taxon>Pseudonocardiales</taxon>
        <taxon>Pseudonocardiaceae</taxon>
        <taxon>Actinokineospora</taxon>
    </lineage>
</organism>
<evidence type="ECO:0000256" key="1">
    <source>
        <dbReference type="ARBA" id="ARBA00006432"/>
    </source>
</evidence>
<dbReference type="InterPro" id="IPR042099">
    <property type="entry name" value="ANL_N_sf"/>
</dbReference>
<reference evidence="6" key="1">
    <citation type="submission" date="2016-10" db="EMBL/GenBank/DDBJ databases">
        <authorList>
            <person name="Varghese N."/>
            <person name="Submissions S."/>
        </authorList>
    </citation>
    <scope>NUCLEOTIDE SEQUENCE [LARGE SCALE GENOMIC DNA]</scope>
    <source>
        <strain evidence="6">DSM 44260</strain>
    </source>
</reference>
<dbReference type="InterPro" id="IPR025110">
    <property type="entry name" value="AMP-bd_C"/>
</dbReference>
<proteinExistence type="inferred from homology"/>
<dbReference type="InterPro" id="IPR045851">
    <property type="entry name" value="AMP-bd_C_sf"/>
</dbReference>
<feature type="domain" description="AMP-binding enzyme C-terminal" evidence="4">
    <location>
        <begin position="447"/>
        <end position="523"/>
    </location>
</feature>